<proteinExistence type="predicted"/>
<dbReference type="AlphaFoldDB" id="A0AA97NZM3"/>
<evidence type="ECO:0000313" key="1">
    <source>
        <dbReference type="EMBL" id="ELQ39255.1"/>
    </source>
</evidence>
<dbReference type="Proteomes" id="UP000011086">
    <property type="component" value="Unassembled WGS sequence"/>
</dbReference>
<sequence length="86" mass="10038">MTTNFTLTILRPLQTRMDSRRVAGDGWCSGRMSHPQNKRLYFFEFVGDIFGPRRVPERIRGWELVAFAMSPNLRQFNANQDTCLGR</sequence>
<accession>A0AA97NZM3</accession>
<protein>
    <submittedName>
        <fullName evidence="1">Uncharacterized protein</fullName>
    </submittedName>
</protein>
<reference evidence="1" key="1">
    <citation type="journal article" date="2012" name="PLoS Genet.">
        <title>Comparative analysis of the genomes of two field isolates of the rice blast fungus Magnaporthe oryzae.</title>
        <authorList>
            <person name="Xue M."/>
            <person name="Yang J."/>
            <person name="Li Z."/>
            <person name="Hu S."/>
            <person name="Yao N."/>
            <person name="Dean R.A."/>
            <person name="Zhao W."/>
            <person name="Shen M."/>
            <person name="Zhang H."/>
            <person name="Li C."/>
            <person name="Liu L."/>
            <person name="Cao L."/>
            <person name="Xu X."/>
            <person name="Xing Y."/>
            <person name="Hsiang T."/>
            <person name="Zhang Z."/>
            <person name="Xu J.R."/>
            <person name="Peng Y.L."/>
        </authorList>
    </citation>
    <scope>NUCLEOTIDE SEQUENCE</scope>
    <source>
        <strain evidence="1">Y34</strain>
    </source>
</reference>
<organism evidence="1">
    <name type="scientific">Pyricularia oryzae (strain Y34)</name>
    <name type="common">Rice blast fungus</name>
    <name type="synonym">Magnaporthe oryzae</name>
    <dbReference type="NCBI Taxonomy" id="1143189"/>
    <lineage>
        <taxon>Eukaryota</taxon>
        <taxon>Fungi</taxon>
        <taxon>Dikarya</taxon>
        <taxon>Ascomycota</taxon>
        <taxon>Pezizomycotina</taxon>
        <taxon>Sordariomycetes</taxon>
        <taxon>Sordariomycetidae</taxon>
        <taxon>Magnaporthales</taxon>
        <taxon>Pyriculariaceae</taxon>
        <taxon>Pyricularia</taxon>
    </lineage>
</organism>
<dbReference type="EMBL" id="JH793827">
    <property type="protein sequence ID" value="ELQ39255.1"/>
    <property type="molecule type" value="Genomic_DNA"/>
</dbReference>
<name>A0AA97NZM3_PYRO3</name>
<gene>
    <name evidence="1" type="ORF">OOU_Y34scaffold00511g46</name>
</gene>